<dbReference type="PROSITE" id="PS50012">
    <property type="entry name" value="RCC1_3"/>
    <property type="match status" value="7"/>
</dbReference>
<gene>
    <name evidence="9" type="ORF">OS493_037659</name>
</gene>
<protein>
    <recommendedName>
        <fullName evidence="8">FYVE-type domain-containing protein</fullName>
    </recommendedName>
</protein>
<evidence type="ECO:0000256" key="1">
    <source>
        <dbReference type="ARBA" id="ARBA00022723"/>
    </source>
</evidence>
<dbReference type="AlphaFoldDB" id="A0A9X0D097"/>
<feature type="repeat" description="RCC1" evidence="6">
    <location>
        <begin position="509"/>
        <end position="559"/>
    </location>
</feature>
<dbReference type="SUPFAM" id="SSF50729">
    <property type="entry name" value="PH domain-like"/>
    <property type="match status" value="1"/>
</dbReference>
<dbReference type="Gene3D" id="3.30.40.10">
    <property type="entry name" value="Zinc/RING finger domain, C3HC4 (zinc finger)"/>
    <property type="match status" value="1"/>
</dbReference>
<dbReference type="InterPro" id="IPR013083">
    <property type="entry name" value="Znf_RING/FYVE/PHD"/>
</dbReference>
<dbReference type="InterPro" id="IPR011011">
    <property type="entry name" value="Znf_FYVE_PHD"/>
</dbReference>
<feature type="repeat" description="RCC1" evidence="6">
    <location>
        <begin position="447"/>
        <end position="508"/>
    </location>
</feature>
<dbReference type="Proteomes" id="UP001163046">
    <property type="component" value="Unassembled WGS sequence"/>
</dbReference>
<evidence type="ECO:0000313" key="9">
    <source>
        <dbReference type="EMBL" id="KAJ7382016.1"/>
    </source>
</evidence>
<comment type="caution">
    <text evidence="9">The sequence shown here is derived from an EMBL/GenBank/DDBJ whole genome shotgun (WGS) entry which is preliminary data.</text>
</comment>
<dbReference type="InterPro" id="IPR000306">
    <property type="entry name" value="Znf_FYVE"/>
</dbReference>
<organism evidence="9 10">
    <name type="scientific">Desmophyllum pertusum</name>
    <dbReference type="NCBI Taxonomy" id="174260"/>
    <lineage>
        <taxon>Eukaryota</taxon>
        <taxon>Metazoa</taxon>
        <taxon>Cnidaria</taxon>
        <taxon>Anthozoa</taxon>
        <taxon>Hexacorallia</taxon>
        <taxon>Scleractinia</taxon>
        <taxon>Caryophylliina</taxon>
        <taxon>Caryophylliidae</taxon>
        <taxon>Desmophyllum</taxon>
    </lineage>
</organism>
<feature type="domain" description="FYVE-type" evidence="8">
    <location>
        <begin position="564"/>
        <end position="625"/>
    </location>
</feature>
<keyword evidence="4" id="KW-0862">Zinc</keyword>
<dbReference type="CDD" id="cd13365">
    <property type="entry name" value="PH_PLC_plant-like"/>
    <property type="match status" value="1"/>
</dbReference>
<feature type="repeat" description="RCC1" evidence="6">
    <location>
        <begin position="184"/>
        <end position="235"/>
    </location>
</feature>
<feature type="repeat" description="RCC1" evidence="6">
    <location>
        <begin position="340"/>
        <end position="391"/>
    </location>
</feature>
<dbReference type="InterPro" id="IPR000408">
    <property type="entry name" value="Reg_chr_condens"/>
</dbReference>
<dbReference type="InterPro" id="IPR017455">
    <property type="entry name" value="Znf_FYVE-rel"/>
</dbReference>
<dbReference type="SUPFAM" id="SSF57903">
    <property type="entry name" value="FYVE/PHD zinc finger"/>
    <property type="match status" value="1"/>
</dbReference>
<keyword evidence="3 5" id="KW-0863">Zinc-finger</keyword>
<dbReference type="SUPFAM" id="SSF50985">
    <property type="entry name" value="RCC1/BLIP-II"/>
    <property type="match status" value="2"/>
</dbReference>
<evidence type="ECO:0000259" key="8">
    <source>
        <dbReference type="PROSITE" id="PS50178"/>
    </source>
</evidence>
<dbReference type="PANTHER" id="PTHR22870">
    <property type="entry name" value="REGULATOR OF CHROMOSOME CONDENSATION"/>
    <property type="match status" value="1"/>
</dbReference>
<dbReference type="InterPro" id="IPR011993">
    <property type="entry name" value="PH-like_dom_sf"/>
</dbReference>
<dbReference type="InterPro" id="IPR051210">
    <property type="entry name" value="Ub_ligase/GEF_domain"/>
</dbReference>
<feature type="region of interest" description="Disordered" evidence="7">
    <location>
        <begin position="1"/>
        <end position="20"/>
    </location>
</feature>
<dbReference type="OrthoDB" id="10253607at2759"/>
<evidence type="ECO:0000313" key="10">
    <source>
        <dbReference type="Proteomes" id="UP001163046"/>
    </source>
</evidence>
<evidence type="ECO:0000256" key="5">
    <source>
        <dbReference type="PROSITE-ProRule" id="PRU00091"/>
    </source>
</evidence>
<dbReference type="GO" id="GO:0008270">
    <property type="term" value="F:zinc ion binding"/>
    <property type="evidence" value="ECO:0007669"/>
    <property type="project" value="UniProtKB-KW"/>
</dbReference>
<name>A0A9X0D097_9CNID</name>
<proteinExistence type="predicted"/>
<dbReference type="InterPro" id="IPR009091">
    <property type="entry name" value="RCC1/BLIP-II"/>
</dbReference>
<dbReference type="Pfam" id="PF25390">
    <property type="entry name" value="WD40_RLD"/>
    <property type="match status" value="1"/>
</dbReference>
<sequence>MSNSNPEVTDSPSTRPQPESSVFSVFKMTKGCIMLKVKRHGTPQIKRFILSRDLSHVQWGSPRKTGEKSVLTAQMTELIKGQKTKVFLNYPVPQKESISFSLMYKIGRSLQSMDVVCFDKQQFEVWTLGLQALMSGFNDRKAIDDLYESGKYEDETDNQHAQGQDEIPLHLLGPGGKPYNEDACDLYTWGDGTTGMLGHGENGEECVPKVLEALLSKDIVKVACGITHTIVVTKEGEVFSWGSGYGGKLGQGHLRDRATPLRVAALKDMKVTNIACHEFHSAAVCVSGELYTWGKGGPRLGYDSSTRKEVLPRLVEGLEEHRVSHVACGLTHTLVCTKNGQCFAFGDNELGELGVKGPSMSYEPVRAQELESYHISLVACGMHHSAVISDTGLLWMWGDNSSGQLGVENLRFSSNPILLSTTADLRNHMITNVSCGDKHTVCLSKKGKLFGMGANTDNQLGINQRGKSEEPVLRVNAPTRIHITTHSRAAKPVQVSCGAAHTAIVTEAGEVFTWGKGRAGRLGHGDTRDRPLPCELDMDGKRVRSVTCGSTHTACLVTRAWVSDDLIKNCMACKTRFSLVNRKHHCRKCGGVFCASCTSKRTPILTLPGYRIPRRVCDKCYSVLLEET</sequence>
<dbReference type="PROSITE" id="PS50178">
    <property type="entry name" value="ZF_FYVE"/>
    <property type="match status" value="1"/>
</dbReference>
<dbReference type="InterPro" id="IPR058923">
    <property type="entry name" value="RCC1-like_dom"/>
</dbReference>
<evidence type="ECO:0000256" key="3">
    <source>
        <dbReference type="ARBA" id="ARBA00022771"/>
    </source>
</evidence>
<dbReference type="PROSITE" id="PS00626">
    <property type="entry name" value="RCC1_2"/>
    <property type="match status" value="2"/>
</dbReference>
<keyword evidence="10" id="KW-1185">Reference proteome</keyword>
<feature type="repeat" description="RCC1" evidence="6">
    <location>
        <begin position="288"/>
        <end position="339"/>
    </location>
</feature>
<keyword evidence="2" id="KW-0677">Repeat</keyword>
<accession>A0A9X0D097</accession>
<dbReference type="SMART" id="SM00064">
    <property type="entry name" value="FYVE"/>
    <property type="match status" value="1"/>
</dbReference>
<reference evidence="9" key="1">
    <citation type="submission" date="2023-01" db="EMBL/GenBank/DDBJ databases">
        <title>Genome assembly of the deep-sea coral Lophelia pertusa.</title>
        <authorList>
            <person name="Herrera S."/>
            <person name="Cordes E."/>
        </authorList>
    </citation>
    <scope>NUCLEOTIDE SEQUENCE</scope>
    <source>
        <strain evidence="9">USNM1676648</strain>
        <tissue evidence="9">Polyp</tissue>
    </source>
</reference>
<keyword evidence="1" id="KW-0479">Metal-binding</keyword>
<dbReference type="Pfam" id="PF01363">
    <property type="entry name" value="FYVE"/>
    <property type="match status" value="1"/>
</dbReference>
<dbReference type="Gene3D" id="2.30.29.30">
    <property type="entry name" value="Pleckstrin-homology domain (PH domain)/Phosphotyrosine-binding domain (PTB)"/>
    <property type="match status" value="1"/>
</dbReference>
<dbReference type="Gene3D" id="2.130.10.30">
    <property type="entry name" value="Regulator of chromosome condensation 1/beta-lactamase-inhibitor protein II"/>
    <property type="match status" value="2"/>
</dbReference>
<evidence type="ECO:0000256" key="6">
    <source>
        <dbReference type="PROSITE-ProRule" id="PRU00235"/>
    </source>
</evidence>
<dbReference type="PANTHER" id="PTHR22870:SF388">
    <property type="entry name" value="CLARET, ISOFORM A"/>
    <property type="match status" value="1"/>
</dbReference>
<evidence type="ECO:0000256" key="4">
    <source>
        <dbReference type="ARBA" id="ARBA00022833"/>
    </source>
</evidence>
<dbReference type="EMBL" id="MU825947">
    <property type="protein sequence ID" value="KAJ7382016.1"/>
    <property type="molecule type" value="Genomic_DNA"/>
</dbReference>
<feature type="repeat" description="RCC1" evidence="6">
    <location>
        <begin position="392"/>
        <end position="446"/>
    </location>
</feature>
<feature type="repeat" description="RCC1" evidence="6">
    <location>
        <begin position="236"/>
        <end position="287"/>
    </location>
</feature>
<evidence type="ECO:0000256" key="2">
    <source>
        <dbReference type="ARBA" id="ARBA00022737"/>
    </source>
</evidence>
<evidence type="ECO:0000256" key="7">
    <source>
        <dbReference type="SAM" id="MobiDB-lite"/>
    </source>
</evidence>
<dbReference type="PRINTS" id="PR00633">
    <property type="entry name" value="RCCNDNSATION"/>
</dbReference>